<comment type="caution">
    <text evidence="1">The sequence shown here is derived from an EMBL/GenBank/DDBJ whole genome shotgun (WGS) entry which is preliminary data.</text>
</comment>
<accession>A0A9N9D7Z9</accession>
<sequence>MLHESLNNKIVFPFISVPSGVPPVIFLEEESDESKNDSDANNIINKARRWLKLNKEKNKLTIVQCLYDLASNAYLQESPIRFDSRNYISKRTIEKEETEIRDLFDYYYREELNKKNTYQIEELDLD</sequence>
<proteinExistence type="predicted"/>
<dbReference type="Proteomes" id="UP000789405">
    <property type="component" value="Unassembled WGS sequence"/>
</dbReference>
<keyword evidence="2" id="KW-1185">Reference proteome</keyword>
<dbReference type="OrthoDB" id="10528032at2759"/>
<name>A0A9N9D7Z9_9GLOM</name>
<evidence type="ECO:0000313" key="1">
    <source>
        <dbReference type="EMBL" id="CAG8626109.1"/>
    </source>
</evidence>
<dbReference type="EMBL" id="CAJVPY010004713">
    <property type="protein sequence ID" value="CAG8626109.1"/>
    <property type="molecule type" value="Genomic_DNA"/>
</dbReference>
<dbReference type="AlphaFoldDB" id="A0A9N9D7Z9"/>
<protein>
    <submittedName>
        <fullName evidence="1">2754_t:CDS:1</fullName>
    </submittedName>
</protein>
<reference evidence="1" key="1">
    <citation type="submission" date="2021-06" db="EMBL/GenBank/DDBJ databases">
        <authorList>
            <person name="Kallberg Y."/>
            <person name="Tangrot J."/>
            <person name="Rosling A."/>
        </authorList>
    </citation>
    <scope>NUCLEOTIDE SEQUENCE</scope>
    <source>
        <strain evidence="1">MA453B</strain>
    </source>
</reference>
<evidence type="ECO:0000313" key="2">
    <source>
        <dbReference type="Proteomes" id="UP000789405"/>
    </source>
</evidence>
<organism evidence="1 2">
    <name type="scientific">Dentiscutata erythropus</name>
    <dbReference type="NCBI Taxonomy" id="1348616"/>
    <lineage>
        <taxon>Eukaryota</taxon>
        <taxon>Fungi</taxon>
        <taxon>Fungi incertae sedis</taxon>
        <taxon>Mucoromycota</taxon>
        <taxon>Glomeromycotina</taxon>
        <taxon>Glomeromycetes</taxon>
        <taxon>Diversisporales</taxon>
        <taxon>Gigasporaceae</taxon>
        <taxon>Dentiscutata</taxon>
    </lineage>
</organism>
<gene>
    <name evidence="1" type="ORF">DERYTH_LOCUS8897</name>
</gene>